<reference evidence="8" key="2">
    <citation type="journal article" date="2023" name="IMA Fungus">
        <title>Comparative genomic study of the Penicillium genus elucidates a diverse pangenome and 15 lateral gene transfer events.</title>
        <authorList>
            <person name="Petersen C."/>
            <person name="Sorensen T."/>
            <person name="Nielsen M.R."/>
            <person name="Sondergaard T.E."/>
            <person name="Sorensen J.L."/>
            <person name="Fitzpatrick D.A."/>
            <person name="Frisvad J.C."/>
            <person name="Nielsen K.L."/>
        </authorList>
    </citation>
    <scope>NUCLEOTIDE SEQUENCE</scope>
    <source>
        <strain evidence="8">IBT 20477</strain>
    </source>
</reference>
<dbReference type="AlphaFoldDB" id="A0A9W9T309"/>
<comment type="similarity">
    <text evidence="2">Belongs to the TfdA dioxygenase family.</text>
</comment>
<evidence type="ECO:0000256" key="1">
    <source>
        <dbReference type="ARBA" id="ARBA00001954"/>
    </source>
</evidence>
<keyword evidence="9" id="KW-1185">Reference proteome</keyword>
<dbReference type="PANTHER" id="PTHR43779">
    <property type="entry name" value="DIOXYGENASE RV0097-RELATED"/>
    <property type="match status" value="1"/>
</dbReference>
<keyword evidence="4" id="KW-0223">Dioxygenase</keyword>
<reference evidence="8" key="1">
    <citation type="submission" date="2022-11" db="EMBL/GenBank/DDBJ databases">
        <authorList>
            <person name="Petersen C."/>
        </authorList>
    </citation>
    <scope>NUCLEOTIDE SEQUENCE</scope>
    <source>
        <strain evidence="8">IBT 20477</strain>
    </source>
</reference>
<dbReference type="Gene3D" id="3.60.130.10">
    <property type="entry name" value="Clavaminate synthase-like"/>
    <property type="match status" value="1"/>
</dbReference>
<dbReference type="OrthoDB" id="93019at2759"/>
<evidence type="ECO:0000256" key="3">
    <source>
        <dbReference type="ARBA" id="ARBA00022723"/>
    </source>
</evidence>
<dbReference type="Pfam" id="PF02668">
    <property type="entry name" value="TauD"/>
    <property type="match status" value="1"/>
</dbReference>
<keyword evidence="5" id="KW-0560">Oxidoreductase</keyword>
<protein>
    <recommendedName>
        <fullName evidence="7">TauD/TfdA-like domain-containing protein</fullName>
    </recommendedName>
</protein>
<dbReference type="PANTHER" id="PTHR43779:SF2">
    <property type="entry name" value="ALPHA-KETOGLUTARATE-DEPENDENT XANTHINE DIOXYGENASE XAN1"/>
    <property type="match status" value="1"/>
</dbReference>
<accession>A0A9W9T309</accession>
<comment type="caution">
    <text evidence="8">The sequence shown here is derived from an EMBL/GenBank/DDBJ whole genome shotgun (WGS) entry which is preliminary data.</text>
</comment>
<organism evidence="8 9">
    <name type="scientific">Penicillium cf. viridicatum</name>
    <dbReference type="NCBI Taxonomy" id="2972119"/>
    <lineage>
        <taxon>Eukaryota</taxon>
        <taxon>Fungi</taxon>
        <taxon>Dikarya</taxon>
        <taxon>Ascomycota</taxon>
        <taxon>Pezizomycotina</taxon>
        <taxon>Eurotiomycetes</taxon>
        <taxon>Eurotiomycetidae</taxon>
        <taxon>Eurotiales</taxon>
        <taxon>Aspergillaceae</taxon>
        <taxon>Penicillium</taxon>
    </lineage>
</organism>
<keyword evidence="6" id="KW-0408">Iron</keyword>
<comment type="cofactor">
    <cofactor evidence="1">
        <name>Fe(2+)</name>
        <dbReference type="ChEBI" id="CHEBI:29033"/>
    </cofactor>
</comment>
<evidence type="ECO:0000256" key="4">
    <source>
        <dbReference type="ARBA" id="ARBA00022964"/>
    </source>
</evidence>
<dbReference type="InterPro" id="IPR051178">
    <property type="entry name" value="TfdA_dioxygenase"/>
</dbReference>
<feature type="domain" description="TauD/TfdA-like" evidence="7">
    <location>
        <begin position="6"/>
        <end position="222"/>
    </location>
</feature>
<evidence type="ECO:0000256" key="5">
    <source>
        <dbReference type="ARBA" id="ARBA00023002"/>
    </source>
</evidence>
<name>A0A9W9T309_9EURO</name>
<dbReference type="InterPro" id="IPR042098">
    <property type="entry name" value="TauD-like_sf"/>
</dbReference>
<keyword evidence="3" id="KW-0479">Metal-binding</keyword>
<dbReference type="GO" id="GO:0046872">
    <property type="term" value="F:metal ion binding"/>
    <property type="evidence" value="ECO:0007669"/>
    <property type="project" value="UniProtKB-KW"/>
</dbReference>
<proteinExistence type="inferred from homology"/>
<evidence type="ECO:0000313" key="9">
    <source>
        <dbReference type="Proteomes" id="UP001150942"/>
    </source>
</evidence>
<gene>
    <name evidence="8" type="ORF">N7449_001983</name>
</gene>
<evidence type="ECO:0000259" key="7">
    <source>
        <dbReference type="Pfam" id="PF02668"/>
    </source>
</evidence>
<evidence type="ECO:0000256" key="2">
    <source>
        <dbReference type="ARBA" id="ARBA00005896"/>
    </source>
</evidence>
<dbReference type="Proteomes" id="UP001150942">
    <property type="component" value="Unassembled WGS sequence"/>
</dbReference>
<evidence type="ECO:0000256" key="6">
    <source>
        <dbReference type="ARBA" id="ARBA00023004"/>
    </source>
</evidence>
<dbReference type="GO" id="GO:0051213">
    <property type="term" value="F:dioxygenase activity"/>
    <property type="evidence" value="ECO:0007669"/>
    <property type="project" value="UniProtKB-KW"/>
</dbReference>
<dbReference type="InterPro" id="IPR003819">
    <property type="entry name" value="TauD/TfdA-like"/>
</dbReference>
<dbReference type="SUPFAM" id="SSF51197">
    <property type="entry name" value="Clavaminate synthase-like"/>
    <property type="match status" value="1"/>
</dbReference>
<sequence>MPSIQPLKHTSRSAVDFGVTIDNVDLENLTDDYFAIIRDALYNHHLILFKNLQNLSPKAQCELTKCFDPSSEAYGHDKTRSHDMHKFSMGVPDQPQVQIKGHGFVDSFMGLHDINLWHPHHRDSHRDVIPEDKSDAYTRFNRWHIDAALYDLNPPKVTTLMAVKVPQGRRQTVLYDDGSGEELDASLATTAFISGENMFNMLSPQDQEFVLTSKAEYAPHPYVISHRCKL</sequence>
<dbReference type="EMBL" id="JAPQKQ010000002">
    <property type="protein sequence ID" value="KAJ5207604.1"/>
    <property type="molecule type" value="Genomic_DNA"/>
</dbReference>
<evidence type="ECO:0000313" key="8">
    <source>
        <dbReference type="EMBL" id="KAJ5207604.1"/>
    </source>
</evidence>